<dbReference type="InterPro" id="IPR022229">
    <property type="entry name" value="TPPII_Ig-like-2"/>
</dbReference>
<dbReference type="Gene3D" id="6.10.250.3080">
    <property type="match status" value="1"/>
</dbReference>
<dbReference type="InterPro" id="IPR022398">
    <property type="entry name" value="Peptidase_S8_His-AS"/>
</dbReference>
<dbReference type="InterPro" id="IPR000209">
    <property type="entry name" value="Peptidase_S8/S53_dom"/>
</dbReference>
<dbReference type="Gene3D" id="2.60.40.3170">
    <property type="match status" value="1"/>
</dbReference>
<dbReference type="InterPro" id="IPR048383">
    <property type="entry name" value="TPPII_Ig-like-1"/>
</dbReference>
<comment type="caution">
    <text evidence="10">Lacks conserved residue(s) required for the propagation of feature annotation.</text>
</comment>
<comment type="catalytic activity">
    <reaction evidence="1">
        <text>Release of an N-terminal tripeptide from a polypeptide.</text>
        <dbReference type="EC" id="3.4.14.10"/>
    </reaction>
</comment>
<dbReference type="Pfam" id="PF21223">
    <property type="entry name" value="TPPII_Ig-like-1"/>
    <property type="match status" value="1"/>
</dbReference>
<dbReference type="EC" id="3.4.14.10" evidence="3"/>
<dbReference type="PROSITE" id="PS00138">
    <property type="entry name" value="SUBTILASE_SER"/>
    <property type="match status" value="1"/>
</dbReference>
<proteinExistence type="inferred from homology"/>
<evidence type="ECO:0000256" key="3">
    <source>
        <dbReference type="ARBA" id="ARBA00012462"/>
    </source>
</evidence>
<dbReference type="InterPro" id="IPR050131">
    <property type="entry name" value="Peptidase_S8_subtilisin-like"/>
</dbReference>
<keyword evidence="6" id="KW-0645">Protease</keyword>
<feature type="region of interest" description="Disordered" evidence="11">
    <location>
        <begin position="1797"/>
        <end position="1852"/>
    </location>
</feature>
<dbReference type="FunFam" id="2.60.40.3170:FF:000003">
    <property type="entry name" value="tripeptidyl-peptidase 2"/>
    <property type="match status" value="1"/>
</dbReference>
<evidence type="ECO:0000256" key="1">
    <source>
        <dbReference type="ARBA" id="ARBA00001910"/>
    </source>
</evidence>
<feature type="compositionally biased region" description="Low complexity" evidence="11">
    <location>
        <begin position="930"/>
        <end position="968"/>
    </location>
</feature>
<dbReference type="GO" id="GO:0006508">
    <property type="term" value="P:proteolysis"/>
    <property type="evidence" value="ECO:0007669"/>
    <property type="project" value="UniProtKB-KW"/>
</dbReference>
<evidence type="ECO:0000256" key="10">
    <source>
        <dbReference type="PROSITE-ProRule" id="PRU01240"/>
    </source>
</evidence>
<evidence type="ECO:0000259" key="14">
    <source>
        <dbReference type="Pfam" id="PF12583"/>
    </source>
</evidence>
<evidence type="ECO:0000256" key="9">
    <source>
        <dbReference type="ARBA" id="ARBA00032232"/>
    </source>
</evidence>
<dbReference type="InterPro" id="IPR023828">
    <property type="entry name" value="Peptidase_S8_Ser-AS"/>
</dbReference>
<name>A0A1I8P1S2_STOCA</name>
<dbReference type="GO" id="GO:0004177">
    <property type="term" value="F:aminopeptidase activity"/>
    <property type="evidence" value="ECO:0007669"/>
    <property type="project" value="UniProtKB-KW"/>
</dbReference>
<evidence type="ECO:0000256" key="5">
    <source>
        <dbReference type="ARBA" id="ARBA00022438"/>
    </source>
</evidence>
<dbReference type="Pfam" id="PF12580">
    <property type="entry name" value="TPPII"/>
    <property type="match status" value="2"/>
</dbReference>
<dbReference type="GO" id="GO:0008240">
    <property type="term" value="F:tripeptidyl-peptidase activity"/>
    <property type="evidence" value="ECO:0007669"/>
    <property type="project" value="UniProtKB-EC"/>
</dbReference>
<evidence type="ECO:0000256" key="8">
    <source>
        <dbReference type="ARBA" id="ARBA00022825"/>
    </source>
</evidence>
<feature type="domain" description="Tripeptidyl peptidase II C-terminal" evidence="14">
    <location>
        <begin position="978"/>
        <end position="1046"/>
    </location>
</feature>
<evidence type="ECO:0000259" key="12">
    <source>
        <dbReference type="Pfam" id="PF00082"/>
    </source>
</evidence>
<keyword evidence="5" id="KW-0031">Aminopeptidase</keyword>
<feature type="compositionally biased region" description="Low complexity" evidence="11">
    <location>
        <begin position="1073"/>
        <end position="1102"/>
    </location>
</feature>
<sequence length="2020" mass="222579">MIANNTAANGEFRLGLKRFYDLCPSKVRENLTNARKLKEWDGPHKTAIAEISRKINEFDAQNPDTSKLSWDKKLIKEDLDNTLDMLNAYEKYYPDIKTAFDCILYETQNGWQAVIDISEKGDLEKALHIGEYTKTHEIKNVDDYLSISVNVHDEGGVLEIVGMCSSHGTHVASIASGNHASNDLNGVAPNAKIVSLTIGDGRLGSMETGTGLVRAVMKIMELCRTGRKVDVINMSYGEHSHWSNCGRIGELMSEVVNKYGVVWVASAGNHGPALCTVGTPPDIAQPSCIGVGAYVSPQMMEAEYALREKLPANCYTWTSRDPCIDGGQGVTVCAPGGAITSVPQFTMSKSVLMNGTSMAAPHVAGAIALLISGLKQRKVAYSPFSIKRAICATATKLGYVDPFAQGSGLLNVEKAFEHLMEHDKAAENMLRFSVRCGPNNAKGIHIREGVLKKPYEFNVNIEPVFFNDTEAAPKDKFNFNVRLNLISSQPFVQCGQFLDLCYSTRSLAVKVDPSGLPAGVHRAVIRAFDTSCVQKGSLFEIPVTVVQPHRIDWQESRLYQPTTQNADGSIEFQPNTIQREFILVPPRATWAVLRMRSTDKNRDKDVGKFFVHTVQLLPKSSCRVLETMKILSVNSENETTLAFKCQENNILEVCIAKYWSNFGSSHLKYSLEFHGIQANSSYVMHGARGVHSMEITSLVSEELQPVVQFKTAAVVLKPSESKISPLSATRDVIPEGRQIYQNLLTYSLNVAKAMEVALYAPIFNSVLYEAEYESQLWMIFDANKHMVACGDANSHKFYTKLDKGEYCIRLQIRHEKRDVLEKINEANMIALFKLPSSLNLEVYDQYNQCVIAGKKFNYSTVKQDCPKVLYVAPLGQEKLAKASLPSATAWLSGSITLAKDEVGRKVDVQEFVYILNPPDGGKKNGGGNGSASSANSSSSSSSSSNAAASSSKSKAGATAGPSSATPTNGGNGDGGASASPKKSKSSTDEYAESLRDFQCSMLNKLDLEKAEKIYEDIIAGHPKHLAAHLLLIQNIESSSELKAQYPFTFAKSLNATNSKHQHSPSSDGHNAVASGSSAAAGGPEDSTSSSSGSSTTTTTTTATEDKQKEDNQKLRNALERIVLLADNVIRDTDKDALLAYYGIKCDTRPDAAKIKTQMDNQKKNLLEALGKKGIAVAKLCVLDNNVKDRLEDIDNIYTEIIKFVDASDSKVIQFSLWHAHVHEQYGRMYKYLQKLCDEKRNRENFEELYLIAGALKYDHLQTVVQRLTVSTFPQTYRLFFEIPVTVVQPHRIDWQESRLYQPTTQNADGSIEFQPNTIQREFILVPPRATWAVLRMRSTDKNRDKDVGKFFVHTVQLLPKSSCRVLETMKILSVNSENETTLAFKCQENNILEVCIAKYWSNFGSSHLKYSLEFHGIQANSSYVMHGARGVHSMEITSLVSEELQPVVQFKTAAVVLKPSESKISPLSATRDVIPEGRQIYQNLLTYSLNVAKAMEVALYAPIFNSVLYEAEYESQLWMIFDANKHMVACGDANSHKFYTKLDKGEYCIRLQIRHEKRDVLEKINEANMIALFKLPSSLNLEVYDQYNQCVIAGKKFNYSTVKQDCPKVLYVAPLGQEKLAKASLPSATAWLSGSITLAKDEVGRKVDVQEFVYILNPPDGGKKNGGGNGSASSANSSSSSSSSSNAAASSSKSKAGATAGPSSATPTNGGNGDGGASASPKKSKSSTDEYAESLRDFQCSMLNKLDLEKAEKIYEDIIAGHPKHLAAHLLLIQNIESSSELKAQYPFTFAKSLNATNSKHQHSPSSDGHNAVASGSSAAAGGPEDSTSSSSGSSTTTTTTTATEDKQKEDNQKLRNALERIVLLADNVIRDTDKDALLAYYGIKCDTRPDAAKIKTQMDNQKKNLLEALGKKGIAVAKLCVLDNNVKDRLEDIDNIYTEIIKFVDASDSKVIQFSLWHAHVHEQYGRMYKYLQKLCDEKRNRENFEELYLIAGALKYDHLQTVVQRLTVSTFPQTYRLF</sequence>
<feature type="domain" description="Tripeptidyl peptidase II second Ig-like" evidence="13">
    <location>
        <begin position="1438"/>
        <end position="1623"/>
    </location>
</feature>
<evidence type="ECO:0000256" key="11">
    <source>
        <dbReference type="SAM" id="MobiDB-lite"/>
    </source>
</evidence>
<evidence type="ECO:0000259" key="16">
    <source>
        <dbReference type="Pfam" id="PF21316"/>
    </source>
</evidence>
<feature type="domain" description="Tripeptidyl-peptidase II galactose-binding" evidence="16">
    <location>
        <begin position="572"/>
        <end position="663"/>
    </location>
</feature>
<dbReference type="InterPro" id="IPR022232">
    <property type="entry name" value="TPPII_C_art"/>
</dbReference>
<feature type="compositionally biased region" description="Polar residues" evidence="11">
    <location>
        <begin position="1056"/>
        <end position="1068"/>
    </location>
</feature>
<comment type="similarity">
    <text evidence="2 10">Belongs to the peptidase S8 family.</text>
</comment>
<dbReference type="EnsemblMetazoa" id="SCAU004071-RA">
    <property type="protein sequence ID" value="SCAU004071-PA"/>
    <property type="gene ID" value="SCAU004071"/>
</dbReference>
<feature type="compositionally biased region" description="Polar residues" evidence="11">
    <location>
        <begin position="1797"/>
        <end position="1809"/>
    </location>
</feature>
<dbReference type="STRING" id="35570.A0A1I8P1S2"/>
<dbReference type="InterPro" id="IPR015500">
    <property type="entry name" value="Peptidase_S8_subtilisin-rel"/>
</dbReference>
<dbReference type="PRINTS" id="PR00723">
    <property type="entry name" value="SUBTILISIN"/>
</dbReference>
<dbReference type="PROSITE" id="PS00137">
    <property type="entry name" value="SUBTILASE_HIS"/>
    <property type="match status" value="1"/>
</dbReference>
<evidence type="ECO:0000256" key="7">
    <source>
        <dbReference type="ARBA" id="ARBA00022801"/>
    </source>
</evidence>
<feature type="domain" description="Tripeptidyl-peptidase II galactose-binding" evidence="16">
    <location>
        <begin position="1313"/>
        <end position="1404"/>
    </location>
</feature>
<accession>A0A1I8P1S2</accession>
<dbReference type="GO" id="GO:0005829">
    <property type="term" value="C:cytosol"/>
    <property type="evidence" value="ECO:0007669"/>
    <property type="project" value="TreeGrafter"/>
</dbReference>
<dbReference type="InterPro" id="IPR036852">
    <property type="entry name" value="Peptidase_S8/S53_dom_sf"/>
</dbReference>
<dbReference type="GO" id="GO:0004252">
    <property type="term" value="F:serine-type endopeptidase activity"/>
    <property type="evidence" value="ECO:0007669"/>
    <property type="project" value="InterPro"/>
</dbReference>
<feature type="compositionally biased region" description="Low complexity" evidence="11">
    <location>
        <begin position="1814"/>
        <end position="1843"/>
    </location>
</feature>
<feature type="region of interest" description="Disordered" evidence="11">
    <location>
        <begin position="1056"/>
        <end position="1111"/>
    </location>
</feature>
<feature type="domain" description="Tripeptidyl peptidase II second Ig-like" evidence="13">
    <location>
        <begin position="697"/>
        <end position="882"/>
    </location>
</feature>
<dbReference type="PANTHER" id="PTHR43806:SF14">
    <property type="entry name" value="TRIPEPTIDYL-PEPTIDASE 2"/>
    <property type="match status" value="1"/>
</dbReference>
<dbReference type="PROSITE" id="PS51892">
    <property type="entry name" value="SUBTILASE"/>
    <property type="match status" value="1"/>
</dbReference>
<feature type="domain" description="Tripeptidyl-peptidase II first Ig-like" evidence="15">
    <location>
        <begin position="430"/>
        <end position="546"/>
    </location>
</feature>
<organism evidence="17 18">
    <name type="scientific">Stomoxys calcitrans</name>
    <name type="common">Stable fly</name>
    <name type="synonym">Conops calcitrans</name>
    <dbReference type="NCBI Taxonomy" id="35570"/>
    <lineage>
        <taxon>Eukaryota</taxon>
        <taxon>Metazoa</taxon>
        <taxon>Ecdysozoa</taxon>
        <taxon>Arthropoda</taxon>
        <taxon>Hexapoda</taxon>
        <taxon>Insecta</taxon>
        <taxon>Pterygota</taxon>
        <taxon>Neoptera</taxon>
        <taxon>Endopterygota</taxon>
        <taxon>Diptera</taxon>
        <taxon>Brachycera</taxon>
        <taxon>Muscomorpha</taxon>
        <taxon>Muscoidea</taxon>
        <taxon>Muscidae</taxon>
        <taxon>Stomoxys</taxon>
    </lineage>
</organism>
<dbReference type="Pfam" id="PF00082">
    <property type="entry name" value="Peptidase_S8"/>
    <property type="match status" value="1"/>
</dbReference>
<dbReference type="PANTHER" id="PTHR43806">
    <property type="entry name" value="PEPTIDASE S8"/>
    <property type="match status" value="1"/>
</dbReference>
<evidence type="ECO:0000256" key="4">
    <source>
        <dbReference type="ARBA" id="ARBA00020244"/>
    </source>
</evidence>
<feature type="domain" description="Peptidase S8/S53" evidence="12">
    <location>
        <begin position="149"/>
        <end position="399"/>
    </location>
</feature>
<dbReference type="SUPFAM" id="SSF52743">
    <property type="entry name" value="Subtilisin-like"/>
    <property type="match status" value="1"/>
</dbReference>
<dbReference type="InterPro" id="IPR046940">
    <property type="entry name" value="TPPII_Ig-like_sf"/>
</dbReference>
<dbReference type="Pfam" id="PF12583">
    <property type="entry name" value="TPPII_C"/>
    <property type="match status" value="2"/>
</dbReference>
<dbReference type="Pfam" id="PF21316">
    <property type="entry name" value="TPPII_GBD"/>
    <property type="match status" value="2"/>
</dbReference>
<feature type="compositionally biased region" description="Low complexity" evidence="11">
    <location>
        <begin position="1671"/>
        <end position="1709"/>
    </location>
</feature>
<feature type="region of interest" description="Disordered" evidence="11">
    <location>
        <begin position="917"/>
        <end position="989"/>
    </location>
</feature>
<evidence type="ECO:0000256" key="2">
    <source>
        <dbReference type="ARBA" id="ARBA00011073"/>
    </source>
</evidence>
<evidence type="ECO:0000313" key="18">
    <source>
        <dbReference type="Proteomes" id="UP000095300"/>
    </source>
</evidence>
<keyword evidence="8" id="KW-0720">Serine protease</keyword>
<dbReference type="FunFam" id="3.40.50.200:FF:000003">
    <property type="entry name" value="Tripeptidyl peptidase 2"/>
    <property type="match status" value="1"/>
</dbReference>
<feature type="region of interest" description="Disordered" evidence="11">
    <location>
        <begin position="1658"/>
        <end position="1730"/>
    </location>
</feature>
<dbReference type="Proteomes" id="UP000095300">
    <property type="component" value="Unassembled WGS sequence"/>
</dbReference>
<evidence type="ECO:0000313" key="17">
    <source>
        <dbReference type="EnsemblMetazoa" id="SCAU004071-PA"/>
    </source>
</evidence>
<keyword evidence="18" id="KW-1185">Reference proteome</keyword>
<dbReference type="Gene3D" id="1.25.40.710">
    <property type="match status" value="4"/>
</dbReference>
<dbReference type="InterPro" id="IPR046939">
    <property type="entry name" value="TPPII_C_sf"/>
</dbReference>
<evidence type="ECO:0000259" key="15">
    <source>
        <dbReference type="Pfam" id="PF21223"/>
    </source>
</evidence>
<keyword evidence="7" id="KW-0378">Hydrolase</keyword>
<evidence type="ECO:0000256" key="6">
    <source>
        <dbReference type="ARBA" id="ARBA00022670"/>
    </source>
</evidence>
<dbReference type="Gene3D" id="3.40.50.200">
    <property type="entry name" value="Peptidase S8/S53 domain"/>
    <property type="match status" value="1"/>
</dbReference>
<dbReference type="VEuPathDB" id="VectorBase:SCAU004071"/>
<feature type="domain" description="Tripeptidyl peptidase II C-terminal" evidence="14">
    <location>
        <begin position="1719"/>
        <end position="1787"/>
    </location>
</feature>
<dbReference type="InterPro" id="IPR048384">
    <property type="entry name" value="TPPII_GBD"/>
</dbReference>
<evidence type="ECO:0000259" key="13">
    <source>
        <dbReference type="Pfam" id="PF12580"/>
    </source>
</evidence>
<reference evidence="17" key="1">
    <citation type="submission" date="2020-05" db="UniProtKB">
        <authorList>
            <consortium name="EnsemblMetazoa"/>
        </authorList>
    </citation>
    <scope>IDENTIFICATION</scope>
    <source>
        <strain evidence="17">USDA</strain>
    </source>
</reference>
<protein>
    <recommendedName>
        <fullName evidence="4">Tripeptidyl-peptidase 2</fullName>
        <ecNumber evidence="3">3.4.14.10</ecNumber>
    </recommendedName>
    <alternativeName>
        <fullName evidence="9">Tripeptidyl aminopeptidase</fullName>
    </alternativeName>
</protein>